<accession>K0Q2I1</accession>
<evidence type="ECO:0000313" key="3">
    <source>
        <dbReference type="Proteomes" id="UP000009319"/>
    </source>
</evidence>
<protein>
    <submittedName>
        <fullName evidence="2">Uncharacterized protein</fullName>
    </submittedName>
</protein>
<evidence type="ECO:0000256" key="1">
    <source>
        <dbReference type="SAM" id="SignalP"/>
    </source>
</evidence>
<dbReference type="EMBL" id="CANI01000025">
    <property type="protein sequence ID" value="CCM76699.1"/>
    <property type="molecule type" value="Genomic_DNA"/>
</dbReference>
<organism evidence="2 3">
    <name type="scientific">Rhizobium mesoamericanum STM3625</name>
    <dbReference type="NCBI Taxonomy" id="1211777"/>
    <lineage>
        <taxon>Bacteria</taxon>
        <taxon>Pseudomonadati</taxon>
        <taxon>Pseudomonadota</taxon>
        <taxon>Alphaproteobacteria</taxon>
        <taxon>Hyphomicrobiales</taxon>
        <taxon>Rhizobiaceae</taxon>
        <taxon>Rhizobium/Agrobacterium group</taxon>
        <taxon>Rhizobium</taxon>
    </lineage>
</organism>
<proteinExistence type="predicted"/>
<comment type="caution">
    <text evidence="2">The sequence shown here is derived from an EMBL/GenBank/DDBJ whole genome shotgun (WGS) entry which is preliminary data.</text>
</comment>
<dbReference type="Proteomes" id="UP000009319">
    <property type="component" value="Unassembled WGS sequence"/>
</dbReference>
<dbReference type="AlphaFoldDB" id="K0Q2I1"/>
<dbReference type="STRING" id="1211777.BN77_3725"/>
<dbReference type="RefSeq" id="WP_007534251.1">
    <property type="nucleotide sequence ID" value="NZ_HF536772.1"/>
</dbReference>
<feature type="chain" id="PRO_5003839710" evidence="1">
    <location>
        <begin position="23"/>
        <end position="100"/>
    </location>
</feature>
<name>K0Q2I1_9HYPH</name>
<keyword evidence="1" id="KW-0732">Signal</keyword>
<feature type="signal peptide" evidence="1">
    <location>
        <begin position="1"/>
        <end position="22"/>
    </location>
</feature>
<gene>
    <name evidence="2" type="ORF">BN77_3725</name>
</gene>
<sequence>MTHFLAKVSFAALIALASIPFAAPNASASEWGRPPVAGVQYRDVYGCLPVQAVRKARFAGLRYARVTSVTPRRVVVSGRNYRGWDQMVFANGRGCPLIRR</sequence>
<dbReference type="eggNOG" id="ENOG5033G6W">
    <property type="taxonomic scope" value="Bacteria"/>
</dbReference>
<reference evidence="2 3" key="1">
    <citation type="journal article" date="2013" name="Genome Announc.">
        <title>Draft Genome Sequence of Rhizobium mesoamericanum STM3625, a Nitrogen-Fixing Symbiont of Mimosa pudica Isolated in French Guiana (South America).</title>
        <authorList>
            <person name="Moulin L."/>
            <person name="Mornico D."/>
            <person name="Melkonian R."/>
            <person name="Klonowska A."/>
        </authorList>
    </citation>
    <scope>NUCLEOTIDE SEQUENCE [LARGE SCALE GENOMIC DNA]</scope>
    <source>
        <strain evidence="2 3">STM3625</strain>
    </source>
</reference>
<evidence type="ECO:0000313" key="2">
    <source>
        <dbReference type="EMBL" id="CCM76699.1"/>
    </source>
</evidence>
<keyword evidence="3" id="KW-1185">Reference proteome</keyword>
<dbReference type="HOGENOM" id="CLU_133222_1_1_5"/>